<dbReference type="PROSITE" id="PS51808">
    <property type="entry name" value="CHCH"/>
    <property type="match status" value="1"/>
</dbReference>
<proteinExistence type="predicted"/>
<feature type="region of interest" description="Disordered" evidence="2">
    <location>
        <begin position="186"/>
        <end position="207"/>
    </location>
</feature>
<evidence type="ECO:0000259" key="3">
    <source>
        <dbReference type="Pfam" id="PF06747"/>
    </source>
</evidence>
<organism evidence="4 5">
    <name type="scientific">Diceros bicornis minor</name>
    <name type="common">South-central black rhinoceros</name>
    <dbReference type="NCBI Taxonomy" id="77932"/>
    <lineage>
        <taxon>Eukaryota</taxon>
        <taxon>Metazoa</taxon>
        <taxon>Chordata</taxon>
        <taxon>Craniata</taxon>
        <taxon>Vertebrata</taxon>
        <taxon>Euteleostomi</taxon>
        <taxon>Mammalia</taxon>
        <taxon>Eutheria</taxon>
        <taxon>Laurasiatheria</taxon>
        <taxon>Perissodactyla</taxon>
        <taxon>Rhinocerotidae</taxon>
        <taxon>Diceros</taxon>
    </lineage>
</organism>
<dbReference type="EMBL" id="JACDTQ010001372">
    <property type="protein sequence ID" value="KAF5923055.1"/>
    <property type="molecule type" value="Genomic_DNA"/>
</dbReference>
<sequence>PGPSPLRKPSALCDSGPCPQGPQCVSQAQGGGRVTCATETGAETRGCWKGEVRGPMGGKSCLTPGASRRGCVLGAPPFAPAVTSAASVRPRDRTAATVAASDSAWPGPSAATMPRGSRSAAARPASRTAAPSAHPPAHLPPSATATAPAPSGQPGLMAQMASTAAGVAVGSAVGHVVGGALTGAFSGGSSEPAQPPAPQAPARAAPQPLQMGPCAYEIRQFLDCSTTQSDLSLCEGFSEALKQCKYNH</sequence>
<keyword evidence="1" id="KW-1015">Disulfide bond</keyword>
<dbReference type="InterPro" id="IPR010625">
    <property type="entry name" value="CHCH"/>
</dbReference>
<feature type="domain" description="CHCH" evidence="3">
    <location>
        <begin position="214"/>
        <end position="246"/>
    </location>
</feature>
<evidence type="ECO:0000256" key="2">
    <source>
        <dbReference type="SAM" id="MobiDB-lite"/>
    </source>
</evidence>
<evidence type="ECO:0000256" key="1">
    <source>
        <dbReference type="ARBA" id="ARBA00023157"/>
    </source>
</evidence>
<gene>
    <name evidence="4" type="ORF">HPG69_016521</name>
</gene>
<name>A0A7J7F4T9_DICBM</name>
<feature type="region of interest" description="Disordered" evidence="2">
    <location>
        <begin position="84"/>
        <end position="154"/>
    </location>
</feature>
<dbReference type="Proteomes" id="UP000551758">
    <property type="component" value="Unassembled WGS sequence"/>
</dbReference>
<evidence type="ECO:0000313" key="4">
    <source>
        <dbReference type="EMBL" id="KAF5923055.1"/>
    </source>
</evidence>
<feature type="compositionally biased region" description="Low complexity" evidence="2">
    <location>
        <begin position="117"/>
        <end position="132"/>
    </location>
</feature>
<dbReference type="AlphaFoldDB" id="A0A7J7F4T9"/>
<feature type="non-terminal residue" evidence="4">
    <location>
        <position position="248"/>
    </location>
</feature>
<dbReference type="PANTHER" id="PTHR13523:SF4">
    <property type="entry name" value="COILED-COIL-HELIX-COILED-COIL-HELIX DOMAIN-CONTAINING PROTEIN 10, MITOCHONDRIAL"/>
    <property type="match status" value="1"/>
</dbReference>
<feature type="non-terminal residue" evidence="4">
    <location>
        <position position="1"/>
    </location>
</feature>
<comment type="caution">
    <text evidence="4">The sequence shown here is derived from an EMBL/GenBank/DDBJ whole genome shotgun (WGS) entry which is preliminary data.</text>
</comment>
<accession>A0A7J7F4T9</accession>
<feature type="compositionally biased region" description="Low complexity" evidence="2">
    <location>
        <begin position="140"/>
        <end position="150"/>
    </location>
</feature>
<dbReference type="GO" id="GO:0005634">
    <property type="term" value="C:nucleus"/>
    <property type="evidence" value="ECO:0007669"/>
    <property type="project" value="TreeGrafter"/>
</dbReference>
<dbReference type="GO" id="GO:0007005">
    <property type="term" value="P:mitochondrion organization"/>
    <property type="evidence" value="ECO:0007669"/>
    <property type="project" value="InterPro"/>
</dbReference>
<dbReference type="PANTHER" id="PTHR13523">
    <property type="entry name" value="COILED-COIL-HELIX-COILED-COIL-HELIX DOMAIN CONTAINING 2/NUR77"/>
    <property type="match status" value="1"/>
</dbReference>
<keyword evidence="5" id="KW-1185">Reference proteome</keyword>
<dbReference type="Pfam" id="PF06747">
    <property type="entry name" value="CHCH"/>
    <property type="match status" value="1"/>
</dbReference>
<dbReference type="InterPro" id="IPR055304">
    <property type="entry name" value="CHCHD2/10-like"/>
</dbReference>
<reference evidence="4 5" key="1">
    <citation type="journal article" date="2020" name="Mol. Biol. Evol.">
        <title>Interspecific Gene Flow and the Evolution of Specialization in Black and White Rhinoceros.</title>
        <authorList>
            <person name="Moodley Y."/>
            <person name="Westbury M.V."/>
            <person name="Russo I.M."/>
            <person name="Gopalakrishnan S."/>
            <person name="Rakotoarivelo A."/>
            <person name="Olsen R.A."/>
            <person name="Prost S."/>
            <person name="Tunstall T."/>
            <person name="Ryder O.A."/>
            <person name="Dalen L."/>
            <person name="Bruford M.W."/>
        </authorList>
    </citation>
    <scope>NUCLEOTIDE SEQUENCE [LARGE SCALE GENOMIC DNA]</scope>
    <source>
        <strain evidence="4">SBR-YM</strain>
        <tissue evidence="4">Skin</tissue>
    </source>
</reference>
<protein>
    <recommendedName>
        <fullName evidence="3">CHCH domain-containing protein</fullName>
    </recommendedName>
</protein>
<dbReference type="GO" id="GO:0005739">
    <property type="term" value="C:mitochondrion"/>
    <property type="evidence" value="ECO:0007669"/>
    <property type="project" value="TreeGrafter"/>
</dbReference>
<evidence type="ECO:0000313" key="5">
    <source>
        <dbReference type="Proteomes" id="UP000551758"/>
    </source>
</evidence>